<dbReference type="SUPFAM" id="SSF53448">
    <property type="entry name" value="Nucleotide-diphospho-sugar transferases"/>
    <property type="match status" value="1"/>
</dbReference>
<evidence type="ECO:0000256" key="8">
    <source>
        <dbReference type="ARBA" id="ARBA00037904"/>
    </source>
</evidence>
<comment type="pathway">
    <text evidence="8">Carotenoid biosynthesis; staphyloxanthin biosynthesis; staphyloxanthin from farnesyl diphosphate: step 4/5.</text>
</comment>
<protein>
    <recommendedName>
        <fullName evidence="10">4,4'-diaponeurosporenoate glycosyltransferase</fullName>
    </recommendedName>
</protein>
<comment type="similarity">
    <text evidence="9">Belongs to the glycosyltransferase 2 family. CrtQ subfamily.</text>
</comment>
<evidence type="ECO:0000256" key="2">
    <source>
        <dbReference type="ARBA" id="ARBA00022475"/>
    </source>
</evidence>
<dbReference type="Gene3D" id="3.90.550.10">
    <property type="entry name" value="Spore Coat Polysaccharide Biosynthesis Protein SpsA, Chain A"/>
    <property type="match status" value="1"/>
</dbReference>
<evidence type="ECO:0000256" key="11">
    <source>
        <dbReference type="SAM" id="Phobius"/>
    </source>
</evidence>
<comment type="subcellular location">
    <subcellularLocation>
        <location evidence="1">Cell membrane</location>
    </subcellularLocation>
</comment>
<evidence type="ECO:0000256" key="5">
    <source>
        <dbReference type="ARBA" id="ARBA00022746"/>
    </source>
</evidence>
<gene>
    <name evidence="13" type="ORF">FPZ45_09915</name>
</gene>
<reference evidence="13 14" key="1">
    <citation type="submission" date="2019-07" db="EMBL/GenBank/DDBJ databases">
        <authorList>
            <person name="Kim J."/>
        </authorList>
    </citation>
    <scope>NUCLEOTIDE SEQUENCE [LARGE SCALE GENOMIC DNA]</scope>
    <source>
        <strain evidence="13 14">G13</strain>
    </source>
</reference>
<keyword evidence="3" id="KW-0328">Glycosyltransferase</keyword>
<keyword evidence="4 13" id="KW-0808">Transferase</keyword>
<evidence type="ECO:0000256" key="7">
    <source>
        <dbReference type="ARBA" id="ARBA00037281"/>
    </source>
</evidence>
<proteinExistence type="inferred from homology"/>
<dbReference type="InterPro" id="IPR029044">
    <property type="entry name" value="Nucleotide-diphossugar_trans"/>
</dbReference>
<sequence length="364" mass="40910">MFFWIWSIPLLLCCCAGFYLFRRNTIPIGTAMSAQSRRLSVIIPARNEEANLPFLLQSLREQTWQPYEIIVVDDHSSDRTREIAESFGVKVIANPELPPDWTGKNWAVWNGYSQASGDLIAFLDADIRLAPRALESLVAAREATGGVLSVVPYHYTEKFHERLALITNILGVFAFMSPFEKNNPKKGLYGSFILTAREDYEKVNGHESIKSEVLDDLNLGARYMQAGIRVTNFIGRGLVSFRMYAHSIRNEVEGFSKSAVLGTTNLKKGTIFLVAVWVAGLLVSEAAWFAVSTSWAIPLAIGYLFYMLQMIYFVKYTGRFGYAMLLLHFLSGLFFIVVILYSTYQVSVLGHVSWKGRHIKVGGG</sequence>
<comment type="function">
    <text evidence="7">Catalyzes the glycosylation of 4,4'-diaponeurosporenoate, i.e. the esterification of glucose at the C1'' position with the carboxyl group of 4,4'-diaponeurosporenic acid, to form glycosyl-4,4'-diaponeurosporenoate. This is a step in the biosynthesis of staphyloxanthin, an orange pigment present in most staphylococci strains.</text>
</comment>
<accession>A0A559JNJ2</accession>
<dbReference type="PANTHER" id="PTHR43646">
    <property type="entry name" value="GLYCOSYLTRANSFERASE"/>
    <property type="match status" value="1"/>
</dbReference>
<dbReference type="GO" id="GO:0005886">
    <property type="term" value="C:plasma membrane"/>
    <property type="evidence" value="ECO:0007669"/>
    <property type="project" value="UniProtKB-SubCell"/>
</dbReference>
<name>A0A559JNJ2_9BACL</name>
<dbReference type="AlphaFoldDB" id="A0A559JNJ2"/>
<evidence type="ECO:0000256" key="1">
    <source>
        <dbReference type="ARBA" id="ARBA00004236"/>
    </source>
</evidence>
<evidence type="ECO:0000256" key="10">
    <source>
        <dbReference type="ARBA" id="ARBA00040345"/>
    </source>
</evidence>
<keyword evidence="11" id="KW-1133">Transmembrane helix</keyword>
<dbReference type="Pfam" id="PF00535">
    <property type="entry name" value="Glycos_transf_2"/>
    <property type="match status" value="1"/>
</dbReference>
<dbReference type="RefSeq" id="WP_144700764.1">
    <property type="nucleotide sequence ID" value="NZ_VNJJ01000004.1"/>
</dbReference>
<keyword evidence="2" id="KW-1003">Cell membrane</keyword>
<feature type="transmembrane region" description="Helical" evidence="11">
    <location>
        <begin position="295"/>
        <end position="314"/>
    </location>
</feature>
<dbReference type="EMBL" id="VNJJ01000004">
    <property type="protein sequence ID" value="TVY01440.1"/>
    <property type="molecule type" value="Genomic_DNA"/>
</dbReference>
<dbReference type="GO" id="GO:0016757">
    <property type="term" value="F:glycosyltransferase activity"/>
    <property type="evidence" value="ECO:0007669"/>
    <property type="project" value="UniProtKB-KW"/>
</dbReference>
<dbReference type="Proteomes" id="UP000316330">
    <property type="component" value="Unassembled WGS sequence"/>
</dbReference>
<dbReference type="GO" id="GO:0016117">
    <property type="term" value="P:carotenoid biosynthetic process"/>
    <property type="evidence" value="ECO:0007669"/>
    <property type="project" value="UniProtKB-KW"/>
</dbReference>
<keyword evidence="14" id="KW-1185">Reference proteome</keyword>
<evidence type="ECO:0000256" key="3">
    <source>
        <dbReference type="ARBA" id="ARBA00022676"/>
    </source>
</evidence>
<evidence type="ECO:0000256" key="4">
    <source>
        <dbReference type="ARBA" id="ARBA00022679"/>
    </source>
</evidence>
<evidence type="ECO:0000259" key="12">
    <source>
        <dbReference type="Pfam" id="PF00535"/>
    </source>
</evidence>
<evidence type="ECO:0000313" key="13">
    <source>
        <dbReference type="EMBL" id="TVY01440.1"/>
    </source>
</evidence>
<evidence type="ECO:0000256" key="9">
    <source>
        <dbReference type="ARBA" id="ARBA00038120"/>
    </source>
</evidence>
<feature type="transmembrane region" description="Helical" evidence="11">
    <location>
        <begin position="321"/>
        <end position="344"/>
    </location>
</feature>
<evidence type="ECO:0000313" key="14">
    <source>
        <dbReference type="Proteomes" id="UP000316330"/>
    </source>
</evidence>
<dbReference type="CDD" id="cd00761">
    <property type="entry name" value="Glyco_tranf_GTA_type"/>
    <property type="match status" value="1"/>
</dbReference>
<keyword evidence="5" id="KW-0125">Carotenoid biosynthesis</keyword>
<dbReference type="InterPro" id="IPR001173">
    <property type="entry name" value="Glyco_trans_2-like"/>
</dbReference>
<keyword evidence="11" id="KW-0812">Transmembrane</keyword>
<organism evidence="13 14">
    <name type="scientific">Cohnella terricola</name>
    <dbReference type="NCBI Taxonomy" id="1289167"/>
    <lineage>
        <taxon>Bacteria</taxon>
        <taxon>Bacillati</taxon>
        <taxon>Bacillota</taxon>
        <taxon>Bacilli</taxon>
        <taxon>Bacillales</taxon>
        <taxon>Paenibacillaceae</taxon>
        <taxon>Cohnella</taxon>
    </lineage>
</organism>
<keyword evidence="6 11" id="KW-0472">Membrane</keyword>
<dbReference type="PANTHER" id="PTHR43646:SF2">
    <property type="entry name" value="GLYCOSYLTRANSFERASE 2-LIKE DOMAIN-CONTAINING PROTEIN"/>
    <property type="match status" value="1"/>
</dbReference>
<feature type="transmembrane region" description="Helical" evidence="11">
    <location>
        <begin position="271"/>
        <end position="289"/>
    </location>
</feature>
<evidence type="ECO:0000256" key="6">
    <source>
        <dbReference type="ARBA" id="ARBA00023136"/>
    </source>
</evidence>
<dbReference type="OrthoDB" id="9806525at2"/>
<feature type="domain" description="Glycosyltransferase 2-like" evidence="12">
    <location>
        <begin position="40"/>
        <end position="202"/>
    </location>
</feature>
<comment type="caution">
    <text evidence="13">The sequence shown here is derived from an EMBL/GenBank/DDBJ whole genome shotgun (WGS) entry which is preliminary data.</text>
</comment>